<dbReference type="Proteomes" id="UP000290560">
    <property type="component" value="Unassembled WGS sequence"/>
</dbReference>
<accession>A0A445MHY9</accession>
<organism evidence="1">
    <name type="scientific">Ensete ventricosum</name>
    <name type="common">Abyssinian banana</name>
    <name type="synonym">Musa ensete</name>
    <dbReference type="NCBI Taxonomy" id="4639"/>
    <lineage>
        <taxon>Eukaryota</taxon>
        <taxon>Viridiplantae</taxon>
        <taxon>Streptophyta</taxon>
        <taxon>Embryophyta</taxon>
        <taxon>Tracheophyta</taxon>
        <taxon>Spermatophyta</taxon>
        <taxon>Magnoliopsida</taxon>
        <taxon>Liliopsida</taxon>
        <taxon>Zingiberales</taxon>
        <taxon>Musaceae</taxon>
        <taxon>Ensete</taxon>
    </lineage>
</organism>
<gene>
    <name evidence="1" type="ORF">BHM03_00029043</name>
</gene>
<name>A0A445MHY9_ENSVE</name>
<evidence type="ECO:0000313" key="1">
    <source>
        <dbReference type="EMBL" id="RZR73870.1"/>
    </source>
</evidence>
<proteinExistence type="predicted"/>
<protein>
    <submittedName>
        <fullName evidence="1">Uncharacterized protein</fullName>
    </submittedName>
</protein>
<sequence>MKVVATNEGREAEVEEVGGECEEELDHHIIGIVGEDIGEDEVKAGPGIRTLPHRSQSPSPVITHLPVMTATLEITSVLPWKQQQEEHRSLRPLIVSVLLLLRSALTVHLSHTHNRVALLGPLLVAASTRPPPAPMPAIKG</sequence>
<reference evidence="1" key="1">
    <citation type="journal article" date="2018" name="Data Brief">
        <title>Genome sequence data from 17 accessions of Ensete ventricosum, a staple food crop for millions in Ethiopia.</title>
        <authorList>
            <person name="Yemataw Z."/>
            <person name="Muzemil S."/>
            <person name="Ambachew D."/>
            <person name="Tripathi L."/>
            <person name="Tesfaye K."/>
            <person name="Chala A."/>
            <person name="Farbos A."/>
            <person name="O'Neill P."/>
            <person name="Moore K."/>
            <person name="Grant M."/>
            <person name="Studholme D.J."/>
        </authorList>
    </citation>
    <scope>NUCLEOTIDE SEQUENCE [LARGE SCALE GENOMIC DNA]</scope>
    <source>
        <tissue evidence="1">Leaf</tissue>
    </source>
</reference>
<dbReference type="AlphaFoldDB" id="A0A445MHY9"/>
<dbReference type="EMBL" id="KV876041">
    <property type="protein sequence ID" value="RZR73870.1"/>
    <property type="molecule type" value="Genomic_DNA"/>
</dbReference>